<name>A0A1R3JAQ8_9ROSI</name>
<evidence type="ECO:0000256" key="1">
    <source>
        <dbReference type="SAM" id="MobiDB-lite"/>
    </source>
</evidence>
<reference evidence="3" key="1">
    <citation type="submission" date="2013-09" db="EMBL/GenBank/DDBJ databases">
        <title>Corchorus olitorius genome sequencing.</title>
        <authorList>
            <person name="Alam M."/>
            <person name="Haque M.S."/>
            <person name="Islam M.S."/>
            <person name="Emdad E.M."/>
            <person name="Islam M.M."/>
            <person name="Ahmed B."/>
            <person name="Halim A."/>
            <person name="Hossen Q.M.M."/>
            <person name="Hossain M.Z."/>
            <person name="Ahmed R."/>
            <person name="Khan M.M."/>
            <person name="Islam R."/>
            <person name="Rashid M.M."/>
            <person name="Khan S.A."/>
            <person name="Rahman M.S."/>
            <person name="Alam M."/>
            <person name="Yahiya A.S."/>
            <person name="Khan M.S."/>
            <person name="Azam M.S."/>
            <person name="Haque T."/>
            <person name="Lashkar M.Z.H."/>
            <person name="Akhand A.I."/>
            <person name="Morshed G."/>
            <person name="Roy S."/>
            <person name="Uddin K.S."/>
            <person name="Rabeya T."/>
            <person name="Hossain A.S."/>
            <person name="Chowdhury A."/>
            <person name="Snigdha A.R."/>
            <person name="Mortoza M.S."/>
            <person name="Matin S.A."/>
            <person name="Hoque S.M.E."/>
            <person name="Islam M.K."/>
            <person name="Roy D.K."/>
            <person name="Haider R."/>
            <person name="Moosa M.M."/>
            <person name="Elias S.M."/>
            <person name="Hasan A.M."/>
            <person name="Jahan S."/>
            <person name="Shafiuddin M."/>
            <person name="Mahmood N."/>
            <person name="Shommy N.S."/>
        </authorList>
    </citation>
    <scope>NUCLEOTIDE SEQUENCE [LARGE SCALE GENOMIC DNA]</scope>
    <source>
        <strain evidence="3">cv. O-4</strain>
    </source>
</reference>
<feature type="region of interest" description="Disordered" evidence="1">
    <location>
        <begin position="26"/>
        <end position="50"/>
    </location>
</feature>
<keyword evidence="3" id="KW-1185">Reference proteome</keyword>
<dbReference type="EMBL" id="AWUE01016408">
    <property type="protein sequence ID" value="OMO91905.1"/>
    <property type="molecule type" value="Genomic_DNA"/>
</dbReference>
<evidence type="ECO:0000313" key="3">
    <source>
        <dbReference type="Proteomes" id="UP000187203"/>
    </source>
</evidence>
<comment type="caution">
    <text evidence="2">The sequence shown here is derived from an EMBL/GenBank/DDBJ whole genome shotgun (WGS) entry which is preliminary data.</text>
</comment>
<gene>
    <name evidence="2" type="ORF">COLO4_18030</name>
</gene>
<accession>A0A1R3JAQ8</accession>
<sequence>MAEKMPVKPQRASAFSKPTMAYFPFGFPESGKQREEAPKPQGLKSGFSNL</sequence>
<evidence type="ECO:0000313" key="2">
    <source>
        <dbReference type="EMBL" id="OMO91905.1"/>
    </source>
</evidence>
<proteinExistence type="predicted"/>
<protein>
    <submittedName>
        <fullName evidence="2">Uncharacterized protein</fullName>
    </submittedName>
</protein>
<dbReference type="Proteomes" id="UP000187203">
    <property type="component" value="Unassembled WGS sequence"/>
</dbReference>
<dbReference type="AlphaFoldDB" id="A0A1R3JAQ8"/>
<organism evidence="2 3">
    <name type="scientific">Corchorus olitorius</name>
    <dbReference type="NCBI Taxonomy" id="93759"/>
    <lineage>
        <taxon>Eukaryota</taxon>
        <taxon>Viridiplantae</taxon>
        <taxon>Streptophyta</taxon>
        <taxon>Embryophyta</taxon>
        <taxon>Tracheophyta</taxon>
        <taxon>Spermatophyta</taxon>
        <taxon>Magnoliopsida</taxon>
        <taxon>eudicotyledons</taxon>
        <taxon>Gunneridae</taxon>
        <taxon>Pentapetalae</taxon>
        <taxon>rosids</taxon>
        <taxon>malvids</taxon>
        <taxon>Malvales</taxon>
        <taxon>Malvaceae</taxon>
        <taxon>Grewioideae</taxon>
        <taxon>Apeibeae</taxon>
        <taxon>Corchorus</taxon>
    </lineage>
</organism>